<keyword evidence="8" id="KW-0256">Endoplasmic reticulum</keyword>
<dbReference type="Gene3D" id="3.90.550.10">
    <property type="entry name" value="Spore Coat Polysaccharide Biosynthesis Protein SpsA, Chain A"/>
    <property type="match status" value="1"/>
</dbReference>
<evidence type="ECO:0000256" key="3">
    <source>
        <dbReference type="ARBA" id="ARBA00006739"/>
    </source>
</evidence>
<evidence type="ECO:0000256" key="1">
    <source>
        <dbReference type="ARBA" id="ARBA00004389"/>
    </source>
</evidence>
<dbReference type="AlphaFoldDB" id="A0A928TSU1"/>
<dbReference type="InterPro" id="IPR029044">
    <property type="entry name" value="Nucleotide-diphossugar_trans"/>
</dbReference>
<keyword evidence="11" id="KW-0472">Membrane</keyword>
<dbReference type="GO" id="GO:0006487">
    <property type="term" value="P:protein N-linked glycosylation"/>
    <property type="evidence" value="ECO:0007669"/>
    <property type="project" value="TreeGrafter"/>
</dbReference>
<evidence type="ECO:0000313" key="15">
    <source>
        <dbReference type="Proteomes" id="UP000710385"/>
    </source>
</evidence>
<gene>
    <name evidence="14" type="ORF">HS096_01890</name>
</gene>
<dbReference type="EC" id="2.4.1.117" evidence="4"/>
<evidence type="ECO:0000256" key="11">
    <source>
        <dbReference type="ARBA" id="ARBA00023136"/>
    </source>
</evidence>
<name>A0A928TSU1_UNCKA</name>
<dbReference type="InterPro" id="IPR001173">
    <property type="entry name" value="Glyco_trans_2-like"/>
</dbReference>
<comment type="similarity">
    <text evidence="3">Belongs to the glycosyltransferase 2 family.</text>
</comment>
<evidence type="ECO:0000256" key="10">
    <source>
        <dbReference type="ARBA" id="ARBA00022989"/>
    </source>
</evidence>
<sequence>MPSFSVIIPAYQEEKAIQRAIAETARVFQGLGVDFEIIVVDDGSRDRTSEMALRGVDGLKSVRLLRHPDNQGKGSAIRTGVASAEKDWIVFLDADLATHPSDIRHALPHVSETDLLIGSRSHPDSAIELQQPAYRVFSGQLFNLLGVRMYLGLPYKDTQCGFKLFRRELVPLVRGLQTDGWVFDVELIARARQAGFRIREIPVTWRHGRETRVKLSDAGRILRDLAYIKKQRR</sequence>
<evidence type="ECO:0000256" key="9">
    <source>
        <dbReference type="ARBA" id="ARBA00022968"/>
    </source>
</evidence>
<evidence type="ECO:0000256" key="8">
    <source>
        <dbReference type="ARBA" id="ARBA00022824"/>
    </source>
</evidence>
<dbReference type="EMBL" id="JABTTY010000001">
    <property type="protein sequence ID" value="MBE7525123.1"/>
    <property type="molecule type" value="Genomic_DNA"/>
</dbReference>
<keyword evidence="7" id="KW-0812">Transmembrane</keyword>
<evidence type="ECO:0000256" key="5">
    <source>
        <dbReference type="ARBA" id="ARBA00022676"/>
    </source>
</evidence>
<proteinExistence type="inferred from homology"/>
<comment type="subcellular location">
    <subcellularLocation>
        <location evidence="1">Endoplasmic reticulum membrane</location>
        <topology evidence="1">Single-pass membrane protein</topology>
    </subcellularLocation>
</comment>
<dbReference type="PANTHER" id="PTHR10859">
    <property type="entry name" value="GLYCOSYL TRANSFERASE"/>
    <property type="match status" value="1"/>
</dbReference>
<keyword evidence="6" id="KW-0808">Transferase</keyword>
<reference evidence="14" key="1">
    <citation type="submission" date="2020-05" db="EMBL/GenBank/DDBJ databases">
        <title>High-Quality Genomes of Partial-Nitritation/Anammox System by Hierarchical Clustering Based Hybrid Assembly.</title>
        <authorList>
            <person name="Liu L."/>
            <person name="Wang Y."/>
            <person name="Che Y."/>
            <person name="Chen Y."/>
            <person name="Xia Y."/>
            <person name="Luo R."/>
            <person name="Cheng S.H."/>
            <person name="Zheng C."/>
            <person name="Zhang T."/>
        </authorList>
    </citation>
    <scope>NUCLEOTIDE SEQUENCE</scope>
    <source>
        <strain evidence="14">H1_PAT1</strain>
    </source>
</reference>
<protein>
    <recommendedName>
        <fullName evidence="4">dolichyl-phosphate beta-glucosyltransferase</fullName>
        <ecNumber evidence="4">2.4.1.117</ecNumber>
    </recommendedName>
</protein>
<dbReference type="SUPFAM" id="SSF53448">
    <property type="entry name" value="Nucleotide-diphospho-sugar transferases"/>
    <property type="match status" value="1"/>
</dbReference>
<evidence type="ECO:0000256" key="7">
    <source>
        <dbReference type="ARBA" id="ARBA00022692"/>
    </source>
</evidence>
<dbReference type="CDD" id="cd04188">
    <property type="entry name" value="DPG_synthase"/>
    <property type="match status" value="1"/>
</dbReference>
<evidence type="ECO:0000313" key="14">
    <source>
        <dbReference type="EMBL" id="MBE7525123.1"/>
    </source>
</evidence>
<comment type="pathway">
    <text evidence="2">Protein modification; protein glycosylation.</text>
</comment>
<keyword evidence="9" id="KW-0735">Signal-anchor</keyword>
<dbReference type="Pfam" id="PF00535">
    <property type="entry name" value="Glycos_transf_2"/>
    <property type="match status" value="1"/>
</dbReference>
<accession>A0A928TSU1</accession>
<evidence type="ECO:0000256" key="4">
    <source>
        <dbReference type="ARBA" id="ARBA00012583"/>
    </source>
</evidence>
<comment type="catalytic activity">
    <reaction evidence="12">
        <text>a di-trans,poly-cis-dolichyl phosphate + UDP-alpha-D-glucose = a di-trans,poly-cis-dolichyl beta-D-glucosyl phosphate + UDP</text>
        <dbReference type="Rhea" id="RHEA:15401"/>
        <dbReference type="Rhea" id="RHEA-COMP:19498"/>
        <dbReference type="Rhea" id="RHEA-COMP:19502"/>
        <dbReference type="ChEBI" id="CHEBI:57525"/>
        <dbReference type="ChEBI" id="CHEBI:57683"/>
        <dbReference type="ChEBI" id="CHEBI:58223"/>
        <dbReference type="ChEBI" id="CHEBI:58885"/>
        <dbReference type="EC" id="2.4.1.117"/>
    </reaction>
    <physiologicalReaction direction="left-to-right" evidence="12">
        <dbReference type="Rhea" id="RHEA:15402"/>
    </physiologicalReaction>
</comment>
<dbReference type="Proteomes" id="UP000710385">
    <property type="component" value="Unassembled WGS sequence"/>
</dbReference>
<keyword evidence="10" id="KW-1133">Transmembrane helix</keyword>
<evidence type="ECO:0000259" key="13">
    <source>
        <dbReference type="Pfam" id="PF00535"/>
    </source>
</evidence>
<dbReference type="GO" id="GO:0004581">
    <property type="term" value="F:dolichyl-phosphate beta-glucosyltransferase activity"/>
    <property type="evidence" value="ECO:0007669"/>
    <property type="project" value="UniProtKB-EC"/>
</dbReference>
<evidence type="ECO:0000256" key="2">
    <source>
        <dbReference type="ARBA" id="ARBA00004922"/>
    </source>
</evidence>
<feature type="domain" description="Glycosyltransferase 2-like" evidence="13">
    <location>
        <begin position="5"/>
        <end position="169"/>
    </location>
</feature>
<evidence type="ECO:0000256" key="12">
    <source>
        <dbReference type="ARBA" id="ARBA00045097"/>
    </source>
</evidence>
<keyword evidence="5" id="KW-0328">Glycosyltransferase</keyword>
<dbReference type="InterPro" id="IPR035518">
    <property type="entry name" value="DPG_synthase"/>
</dbReference>
<comment type="caution">
    <text evidence="14">The sequence shown here is derived from an EMBL/GenBank/DDBJ whole genome shotgun (WGS) entry which is preliminary data.</text>
</comment>
<dbReference type="PANTHER" id="PTHR10859:SF91">
    <property type="entry name" value="DOLICHYL-PHOSPHATE BETA-GLUCOSYLTRANSFERASE"/>
    <property type="match status" value="1"/>
</dbReference>
<organism evidence="14 15">
    <name type="scientific">candidate division WWE3 bacterium</name>
    <dbReference type="NCBI Taxonomy" id="2053526"/>
    <lineage>
        <taxon>Bacteria</taxon>
        <taxon>Katanobacteria</taxon>
    </lineage>
</organism>
<evidence type="ECO:0000256" key="6">
    <source>
        <dbReference type="ARBA" id="ARBA00022679"/>
    </source>
</evidence>